<feature type="transmembrane region" description="Helical" evidence="1">
    <location>
        <begin position="53"/>
        <end position="74"/>
    </location>
</feature>
<dbReference type="RefSeq" id="WP_028871932.1">
    <property type="nucleotide sequence ID" value="NZ_VOSB01000008.1"/>
</dbReference>
<dbReference type="InterPro" id="IPR058534">
    <property type="entry name" value="YjdF"/>
</dbReference>
<feature type="transmembrane region" description="Helical" evidence="1">
    <location>
        <begin position="97"/>
        <end position="114"/>
    </location>
</feature>
<organism evidence="2 3">
    <name type="scientific">Psychroserpens burtonensis</name>
    <dbReference type="NCBI Taxonomy" id="49278"/>
    <lineage>
        <taxon>Bacteria</taxon>
        <taxon>Pseudomonadati</taxon>
        <taxon>Bacteroidota</taxon>
        <taxon>Flavobacteriia</taxon>
        <taxon>Flavobacteriales</taxon>
        <taxon>Flavobacteriaceae</taxon>
        <taxon>Psychroserpens</taxon>
    </lineage>
</organism>
<evidence type="ECO:0000313" key="2">
    <source>
        <dbReference type="EMBL" id="TXE18319.1"/>
    </source>
</evidence>
<protein>
    <submittedName>
        <fullName evidence="2">DUF2238 domain-containing protein</fullName>
    </submittedName>
</protein>
<dbReference type="InterPro" id="IPR014509">
    <property type="entry name" value="YjdF-like"/>
</dbReference>
<dbReference type="PIRSF" id="PIRSF020606">
    <property type="entry name" value="UCP020606"/>
    <property type="match status" value="1"/>
</dbReference>
<accession>A0A5C7B8I2</accession>
<evidence type="ECO:0000313" key="3">
    <source>
        <dbReference type="Proteomes" id="UP000321938"/>
    </source>
</evidence>
<comment type="caution">
    <text evidence="2">The sequence shown here is derived from an EMBL/GenBank/DDBJ whole genome shotgun (WGS) entry which is preliminary data.</text>
</comment>
<feature type="transmembrane region" description="Helical" evidence="1">
    <location>
        <begin position="126"/>
        <end position="144"/>
    </location>
</feature>
<keyword evidence="3" id="KW-1185">Reference proteome</keyword>
<dbReference type="Pfam" id="PF09997">
    <property type="entry name" value="DUF2238"/>
    <property type="match status" value="1"/>
</dbReference>
<feature type="transmembrane region" description="Helical" evidence="1">
    <location>
        <begin position="28"/>
        <end position="46"/>
    </location>
</feature>
<keyword evidence="1" id="KW-0472">Membrane</keyword>
<proteinExistence type="predicted"/>
<evidence type="ECO:0000256" key="1">
    <source>
        <dbReference type="SAM" id="Phobius"/>
    </source>
</evidence>
<dbReference type="EMBL" id="VOSB01000008">
    <property type="protein sequence ID" value="TXE18319.1"/>
    <property type="molecule type" value="Genomic_DNA"/>
</dbReference>
<keyword evidence="1" id="KW-1133">Transmembrane helix</keyword>
<dbReference type="STRING" id="1123037.GCA_000425305_02113"/>
<sequence>MKLIQTLLGFTFLLLVWSAINPYDYFTWFLEVLPAIIGVVVLVITFKKFRFTNFVYVLIFLHCTILIIGGHYTYAEVPLFDWIQEAFNQSRNNYDKIGHFAQGFVPAMITRELLFRKKVVQSNSWLNFVVVCIAMAISVTYEFIEWVVSLLTGEGGDSFLGTQGYIWDTQSDMFYATIGAILALIFFGKYHIRQINKHELN</sequence>
<reference evidence="2 3" key="1">
    <citation type="submission" date="2019-08" db="EMBL/GenBank/DDBJ databases">
        <title>Genome of Psychroserpens burtonensis ACAM 167.</title>
        <authorList>
            <person name="Bowman J.P."/>
        </authorList>
    </citation>
    <scope>NUCLEOTIDE SEQUENCE [LARGE SCALE GENOMIC DNA]</scope>
    <source>
        <strain evidence="2 3">ACAM 167</strain>
    </source>
</reference>
<dbReference type="OrthoDB" id="9786473at2"/>
<keyword evidence="1" id="KW-0812">Transmembrane</keyword>
<dbReference type="Proteomes" id="UP000321938">
    <property type="component" value="Unassembled WGS sequence"/>
</dbReference>
<gene>
    <name evidence="2" type="ORF">ES692_06630</name>
</gene>
<name>A0A5C7B8I2_9FLAO</name>
<feature type="transmembrane region" description="Helical" evidence="1">
    <location>
        <begin position="173"/>
        <end position="192"/>
    </location>
</feature>
<dbReference type="AlphaFoldDB" id="A0A5C7B8I2"/>